<organism evidence="6 7">
    <name type="scientific">Methylobacillus rhizosphaerae</name>
    <dbReference type="NCBI Taxonomy" id="551994"/>
    <lineage>
        <taxon>Bacteria</taxon>
        <taxon>Pseudomonadati</taxon>
        <taxon>Pseudomonadota</taxon>
        <taxon>Betaproteobacteria</taxon>
        <taxon>Nitrosomonadales</taxon>
        <taxon>Methylophilaceae</taxon>
        <taxon>Methylobacillus</taxon>
    </lineage>
</organism>
<evidence type="ECO:0000256" key="3">
    <source>
        <dbReference type="ARBA" id="ARBA00023237"/>
    </source>
</evidence>
<gene>
    <name evidence="6" type="ORF">SAMN05192560_0039</name>
</gene>
<dbReference type="EMBL" id="FZOA01000001">
    <property type="protein sequence ID" value="SNR60067.1"/>
    <property type="molecule type" value="Genomic_DNA"/>
</dbReference>
<evidence type="ECO:0000256" key="2">
    <source>
        <dbReference type="ARBA" id="ARBA00023136"/>
    </source>
</evidence>
<evidence type="ECO:0000256" key="1">
    <source>
        <dbReference type="ARBA" id="ARBA00022448"/>
    </source>
</evidence>
<dbReference type="Gene3D" id="3.55.50.30">
    <property type="match status" value="1"/>
</dbReference>
<reference evidence="7" key="1">
    <citation type="submission" date="2017-06" db="EMBL/GenBank/DDBJ databases">
        <authorList>
            <person name="Varghese N."/>
            <person name="Submissions S."/>
        </authorList>
    </citation>
    <scope>NUCLEOTIDE SEQUENCE [LARGE SCALE GENOMIC DNA]</scope>
    <source>
        <strain evidence="7">Ca-68</strain>
    </source>
</reference>
<protein>
    <submittedName>
        <fullName evidence="6">Outer-membrane receptor for ferric coprogen and ferric-rhodotorulic acid</fullName>
    </submittedName>
</protein>
<evidence type="ECO:0000313" key="7">
    <source>
        <dbReference type="Proteomes" id="UP000198305"/>
    </source>
</evidence>
<evidence type="ECO:0000259" key="5">
    <source>
        <dbReference type="SMART" id="SM00965"/>
    </source>
</evidence>
<dbReference type="GO" id="GO:0019867">
    <property type="term" value="C:outer membrane"/>
    <property type="evidence" value="ECO:0007669"/>
    <property type="project" value="InterPro"/>
</dbReference>
<feature type="domain" description="Secretin/TonB short N-terminal" evidence="5">
    <location>
        <begin position="79"/>
        <end position="130"/>
    </location>
</feature>
<proteinExistence type="predicted"/>
<evidence type="ECO:0000313" key="6">
    <source>
        <dbReference type="EMBL" id="SNR60067.1"/>
    </source>
</evidence>
<dbReference type="Proteomes" id="UP000198305">
    <property type="component" value="Unassembled WGS sequence"/>
</dbReference>
<keyword evidence="7" id="KW-1185">Reference proteome</keyword>
<dbReference type="SMART" id="SM00965">
    <property type="entry name" value="STN"/>
    <property type="match status" value="1"/>
</dbReference>
<dbReference type="AlphaFoldDB" id="A0A238XMA4"/>
<keyword evidence="2 4" id="KW-0472">Membrane</keyword>
<accession>A0A238XMA4</accession>
<keyword evidence="4" id="KW-1133">Transmembrane helix</keyword>
<evidence type="ECO:0000256" key="4">
    <source>
        <dbReference type="SAM" id="Phobius"/>
    </source>
</evidence>
<name>A0A238XMA4_9PROT</name>
<dbReference type="Pfam" id="PF07660">
    <property type="entry name" value="STN"/>
    <property type="match status" value="1"/>
</dbReference>
<keyword evidence="3" id="KW-0998">Cell outer membrane</keyword>
<sequence length="170" mass="17398">MSGWKRHLEQSVRSETISRQSVAYAVAMLLSAGSYFYLPASAYAGATTEASPTGHVQHYDIAAGQLAPALRSLASSANVLLTFTDAQTAGKTTAGIAGQYTLPAALSALLSGTGLEAVALDTGGYVLRPVAKMSGSADTLPEVQVTAKAGPGVLPSAYAGGRLPRVRDWG</sequence>
<keyword evidence="4" id="KW-0812">Transmembrane</keyword>
<dbReference type="InterPro" id="IPR011662">
    <property type="entry name" value="Secretin/TonB_short_N"/>
</dbReference>
<feature type="transmembrane region" description="Helical" evidence="4">
    <location>
        <begin position="21"/>
        <end position="38"/>
    </location>
</feature>
<keyword evidence="6" id="KW-0675">Receptor</keyword>
<keyword evidence="1" id="KW-0813">Transport</keyword>
<dbReference type="RefSeq" id="WP_143738671.1">
    <property type="nucleotide sequence ID" value="NZ_FZOA01000001.1"/>
</dbReference>